<dbReference type="OrthoDB" id="21474at2759"/>
<accession>A0A9N9HHG2</accession>
<evidence type="ECO:0000313" key="2">
    <source>
        <dbReference type="EMBL" id="CAG8675847.1"/>
    </source>
</evidence>
<reference evidence="2" key="1">
    <citation type="submission" date="2021-06" db="EMBL/GenBank/DDBJ databases">
        <authorList>
            <person name="Kallberg Y."/>
            <person name="Tangrot J."/>
            <person name="Rosling A."/>
        </authorList>
    </citation>
    <scope>NUCLEOTIDE SEQUENCE</scope>
    <source>
        <strain evidence="2">FL130A</strain>
    </source>
</reference>
<feature type="non-terminal residue" evidence="2">
    <location>
        <position position="346"/>
    </location>
</feature>
<feature type="compositionally biased region" description="Basic and acidic residues" evidence="1">
    <location>
        <begin position="264"/>
        <end position="276"/>
    </location>
</feature>
<evidence type="ECO:0000313" key="3">
    <source>
        <dbReference type="Proteomes" id="UP000789508"/>
    </source>
</evidence>
<feature type="compositionally biased region" description="Basic and acidic residues" evidence="1">
    <location>
        <begin position="121"/>
        <end position="130"/>
    </location>
</feature>
<dbReference type="EMBL" id="CAJVPS010013217">
    <property type="protein sequence ID" value="CAG8675847.1"/>
    <property type="molecule type" value="Genomic_DNA"/>
</dbReference>
<sequence length="346" mass="38884">MSIMLKIVETQVKSDDYEVTTTNESASSASKNHQEDTPIDDESVEKSKKKKKNDNNGSPKKNMTDTVTKVNQESLSTKEKTMPSSLAVTDDTEIDKPNKESTSPKKSKKKISKKTPATPEAEERTNGTDQKKRKSNNDDDESSQDQKKSSQFNKKSVTNVPLKKQKKQKSGTKEANKLQKVEKNDDNKKETTALDVTKKRKLEFGLEIPSASESDQNSAEESSTTRYLKKPKLSENQVVTYDVSDASIDTDKKSKINTVNGASDSKRSQDNGKNEEFDLKTAIPATIRELFTSKKNKELTLHQIEELTIQNLMADSRNKLTKKQIKKQFAKTVILVKNDDNPNIFL</sequence>
<feature type="compositionally biased region" description="Polar residues" evidence="1">
    <location>
        <begin position="19"/>
        <end position="31"/>
    </location>
</feature>
<keyword evidence="3" id="KW-1185">Reference proteome</keyword>
<dbReference type="Proteomes" id="UP000789508">
    <property type="component" value="Unassembled WGS sequence"/>
</dbReference>
<gene>
    <name evidence="2" type="ORF">ALEPTO_LOCUS10733</name>
</gene>
<feature type="compositionally biased region" description="Basic and acidic residues" evidence="1">
    <location>
        <begin position="171"/>
        <end position="192"/>
    </location>
</feature>
<feature type="compositionally biased region" description="Polar residues" evidence="1">
    <location>
        <begin position="211"/>
        <end position="226"/>
    </location>
</feature>
<feature type="region of interest" description="Disordered" evidence="1">
    <location>
        <begin position="250"/>
        <end position="276"/>
    </location>
</feature>
<protein>
    <submittedName>
        <fullName evidence="2">6330_t:CDS:1</fullName>
    </submittedName>
</protein>
<organism evidence="2 3">
    <name type="scientific">Ambispora leptoticha</name>
    <dbReference type="NCBI Taxonomy" id="144679"/>
    <lineage>
        <taxon>Eukaryota</taxon>
        <taxon>Fungi</taxon>
        <taxon>Fungi incertae sedis</taxon>
        <taxon>Mucoromycota</taxon>
        <taxon>Glomeromycotina</taxon>
        <taxon>Glomeromycetes</taxon>
        <taxon>Archaeosporales</taxon>
        <taxon>Ambisporaceae</taxon>
        <taxon>Ambispora</taxon>
    </lineage>
</organism>
<comment type="caution">
    <text evidence="2">The sequence shown here is derived from an EMBL/GenBank/DDBJ whole genome shotgun (WGS) entry which is preliminary data.</text>
</comment>
<feature type="region of interest" description="Disordered" evidence="1">
    <location>
        <begin position="1"/>
        <end position="232"/>
    </location>
</feature>
<evidence type="ECO:0000256" key="1">
    <source>
        <dbReference type="SAM" id="MobiDB-lite"/>
    </source>
</evidence>
<name>A0A9N9HHG2_9GLOM</name>
<proteinExistence type="predicted"/>
<feature type="compositionally biased region" description="Polar residues" evidence="1">
    <location>
        <begin position="64"/>
        <end position="75"/>
    </location>
</feature>
<feature type="compositionally biased region" description="Basic and acidic residues" evidence="1">
    <location>
        <begin position="94"/>
        <end position="103"/>
    </location>
</feature>
<dbReference type="AlphaFoldDB" id="A0A9N9HHG2"/>